<reference evidence="2" key="1">
    <citation type="submission" date="2015-11" db="EMBL/GenBank/DDBJ databases">
        <authorList>
            <person name="Blom J."/>
        </authorList>
    </citation>
    <scope>NUCLEOTIDE SEQUENCE [LARGE SCALE GENOMIC DNA]</scope>
</reference>
<evidence type="ECO:0000313" key="2">
    <source>
        <dbReference type="Proteomes" id="UP000059419"/>
    </source>
</evidence>
<protein>
    <submittedName>
        <fullName evidence="1">Uncharacterized protein</fullName>
    </submittedName>
</protein>
<name>A0A0U5L781_9GAMM</name>
<dbReference type="Proteomes" id="UP000059419">
    <property type="component" value="Chromosome 1"/>
</dbReference>
<dbReference type="STRING" id="1619313.EM595_2314"/>
<dbReference type="AlphaFoldDB" id="A0A0U5L781"/>
<gene>
    <name evidence="1" type="ORF">EM595_2314</name>
</gene>
<sequence length="45" mass="4926">MAVRGDIKKQATHTVQWPQSTTCLTASLFNASASETRGDSLYCIH</sequence>
<dbReference type="KEGG" id="ege:EM595_2314"/>
<accession>A0A0U5L781</accession>
<organism evidence="1 2">
    <name type="scientific">Duffyella gerundensis</name>
    <dbReference type="NCBI Taxonomy" id="1619313"/>
    <lineage>
        <taxon>Bacteria</taxon>
        <taxon>Pseudomonadati</taxon>
        <taxon>Pseudomonadota</taxon>
        <taxon>Gammaproteobacteria</taxon>
        <taxon>Enterobacterales</taxon>
        <taxon>Erwiniaceae</taxon>
        <taxon>Duffyella</taxon>
    </lineage>
</organism>
<dbReference type="EMBL" id="LN907827">
    <property type="protein sequence ID" value="CUU24547.1"/>
    <property type="molecule type" value="Genomic_DNA"/>
</dbReference>
<proteinExistence type="predicted"/>
<keyword evidence="2" id="KW-1185">Reference proteome</keyword>
<evidence type="ECO:0000313" key="1">
    <source>
        <dbReference type="EMBL" id="CUU24547.1"/>
    </source>
</evidence>